<keyword evidence="9" id="KW-0325">Glycoprotein</keyword>
<evidence type="ECO:0000256" key="7">
    <source>
        <dbReference type="ARBA" id="ARBA00023157"/>
    </source>
</evidence>
<reference evidence="14" key="4">
    <citation type="submission" date="2025-09" db="UniProtKB">
        <authorList>
            <consortium name="Ensembl"/>
        </authorList>
    </citation>
    <scope>IDENTIFICATION</scope>
</reference>
<evidence type="ECO:0000256" key="9">
    <source>
        <dbReference type="ARBA" id="ARBA00023180"/>
    </source>
</evidence>
<dbReference type="GO" id="GO:0042130">
    <property type="term" value="P:negative regulation of T cell proliferation"/>
    <property type="evidence" value="ECO:0007669"/>
    <property type="project" value="TreeGrafter"/>
</dbReference>
<evidence type="ECO:0000256" key="5">
    <source>
        <dbReference type="ARBA" id="ARBA00022989"/>
    </source>
</evidence>
<dbReference type="OMA" id="NVRDHQS"/>
<dbReference type="PANTHER" id="PTHR25466:SF12">
    <property type="match status" value="1"/>
</dbReference>
<name>A0A3P8YYL5_ESOLU</name>
<feature type="region of interest" description="Disordered" evidence="11">
    <location>
        <begin position="472"/>
        <end position="512"/>
    </location>
</feature>
<dbReference type="AlphaFoldDB" id="A0A3P8YYL5"/>
<feature type="chain" id="PRO_5027820573" evidence="13">
    <location>
        <begin position="19"/>
        <end position="536"/>
    </location>
</feature>
<dbReference type="GeneTree" id="ENSGT00390000005284"/>
<evidence type="ECO:0000256" key="8">
    <source>
        <dbReference type="ARBA" id="ARBA00023170"/>
    </source>
</evidence>
<keyword evidence="10" id="KW-0393">Immunoglobulin domain</keyword>
<dbReference type="GeneID" id="105028595"/>
<sequence>MKIIGVALFGAMFCTVLSASQKVKEEHKVAFFGEDVHIPLPSLDSTEVLFKPASNPASENVLMRNGQVMNGRAQLNSLKHLVLEDVGEEDEGTYVIKNTKAPANVKHIILLVRDCAMEQVVKYGETYHIQIKNISVPISLEFRPSPAQVNQTTEPPAVLLLNQSSVLAEENKGRLSVSESRVTLSRVRGTDEGSYTVLDREGKVKMRTCLNVKEHQNFVHLSYGSTLKINMFVDQTKANLLYTPDSDRRDRVIIDQGELVMPLDPLLDRRLTVEGSMCILERVRVSDRGLFRVTDQFGFPVTNIYLEVEAYKLPTLYVAILSLLGLLVFLLLVCLFSCLINVHRRAEKARKIALIAQQAGKGDGEAFVKVVQEAYTRFAEESTLASTWDNSNATESTEVTIKGLEVTKAGRYHTLTSDKNFLEMSDSGVEFNSSTLPLDSECETDMPQTFTSHKLLLNNSNSVAATVIPEGADRTPDSAMSSSPVTPPRSEGDAQEEDLMGDTTPEIASRGMELAIAPEVVDSVAEPADTSNNIPT</sequence>
<keyword evidence="7" id="KW-1015">Disulfide bond</keyword>
<dbReference type="GO" id="GO:0071222">
    <property type="term" value="P:cellular response to lipopolysaccharide"/>
    <property type="evidence" value="ECO:0007669"/>
    <property type="project" value="TreeGrafter"/>
</dbReference>
<dbReference type="InterPro" id="IPR051713">
    <property type="entry name" value="T-cell_Activation_Regulation"/>
</dbReference>
<keyword evidence="6 12" id="KW-0472">Membrane</keyword>
<accession>A0A3P8YYL5</accession>
<evidence type="ECO:0000256" key="10">
    <source>
        <dbReference type="ARBA" id="ARBA00023319"/>
    </source>
</evidence>
<evidence type="ECO:0000256" key="4">
    <source>
        <dbReference type="ARBA" id="ARBA00022729"/>
    </source>
</evidence>
<evidence type="ECO:0000313" key="14">
    <source>
        <dbReference type="Ensembl" id="ENSELUP00000021605.2"/>
    </source>
</evidence>
<keyword evidence="4 13" id="KW-0732">Signal</keyword>
<reference evidence="15" key="1">
    <citation type="journal article" date="2014" name="PLoS ONE">
        <title>The genome and linkage map of the northern pike (Esox lucius): conserved synteny revealed between the salmonid sister group and the Neoteleostei.</title>
        <authorList>
            <person name="Rondeau E.B."/>
            <person name="Minkley D.R."/>
            <person name="Leong J.S."/>
            <person name="Messmer A.M."/>
            <person name="Jantzen J.R."/>
            <person name="von Schalburg K.R."/>
            <person name="Lemon C."/>
            <person name="Bird N.H."/>
            <person name="Koop B.F."/>
        </authorList>
    </citation>
    <scope>NUCLEOTIDE SEQUENCE</scope>
</reference>
<dbReference type="GO" id="GO:0031295">
    <property type="term" value="P:T cell costimulation"/>
    <property type="evidence" value="ECO:0007669"/>
    <property type="project" value="TreeGrafter"/>
</dbReference>
<dbReference type="PANTHER" id="PTHR25466">
    <property type="entry name" value="T-LYMPHOCYTE ACTIVATION ANTIGEN"/>
    <property type="match status" value="1"/>
</dbReference>
<evidence type="ECO:0000313" key="15">
    <source>
        <dbReference type="Proteomes" id="UP000265140"/>
    </source>
</evidence>
<evidence type="ECO:0000256" key="11">
    <source>
        <dbReference type="SAM" id="MobiDB-lite"/>
    </source>
</evidence>
<evidence type="ECO:0000256" key="6">
    <source>
        <dbReference type="ARBA" id="ARBA00023136"/>
    </source>
</evidence>
<evidence type="ECO:0000256" key="13">
    <source>
        <dbReference type="SAM" id="SignalP"/>
    </source>
</evidence>
<evidence type="ECO:0000256" key="3">
    <source>
        <dbReference type="ARBA" id="ARBA00022692"/>
    </source>
</evidence>
<keyword evidence="3 12" id="KW-0812">Transmembrane</keyword>
<keyword evidence="5 12" id="KW-1133">Transmembrane helix</keyword>
<dbReference type="GO" id="GO:0007166">
    <property type="term" value="P:cell surface receptor signaling pathway"/>
    <property type="evidence" value="ECO:0007669"/>
    <property type="project" value="TreeGrafter"/>
</dbReference>
<evidence type="ECO:0000256" key="1">
    <source>
        <dbReference type="ARBA" id="ARBA00004251"/>
    </source>
</evidence>
<keyword evidence="2" id="KW-1003">Cell membrane</keyword>
<keyword evidence="15" id="KW-1185">Reference proteome</keyword>
<evidence type="ECO:0000256" key="12">
    <source>
        <dbReference type="SAM" id="Phobius"/>
    </source>
</evidence>
<reference evidence="14" key="2">
    <citation type="submission" date="2020-02" db="EMBL/GenBank/DDBJ databases">
        <title>Esox lucius (northern pike) genome, fEsoLuc1, primary haplotype.</title>
        <authorList>
            <person name="Myers G."/>
            <person name="Karagic N."/>
            <person name="Meyer A."/>
            <person name="Pippel M."/>
            <person name="Reichard M."/>
            <person name="Winkler S."/>
            <person name="Tracey A."/>
            <person name="Sims Y."/>
            <person name="Howe K."/>
            <person name="Rhie A."/>
            <person name="Formenti G."/>
            <person name="Durbin R."/>
            <person name="Fedrigo O."/>
            <person name="Jarvis E.D."/>
        </authorList>
    </citation>
    <scope>NUCLEOTIDE SEQUENCE [LARGE SCALE GENOMIC DNA]</scope>
</reference>
<dbReference type="OrthoDB" id="8817156at2759"/>
<dbReference type="RefSeq" id="XP_034150778.1">
    <property type="nucleotide sequence ID" value="XM_034294887.1"/>
</dbReference>
<protein>
    <submittedName>
        <fullName evidence="14">Uncharacterized protein</fullName>
    </submittedName>
</protein>
<dbReference type="KEGG" id="els:105028595"/>
<dbReference type="GO" id="GO:0009897">
    <property type="term" value="C:external side of plasma membrane"/>
    <property type="evidence" value="ECO:0007669"/>
    <property type="project" value="TreeGrafter"/>
</dbReference>
<dbReference type="RefSeq" id="XP_010899751.4">
    <property type="nucleotide sequence ID" value="XM_010901449.5"/>
</dbReference>
<reference evidence="14" key="3">
    <citation type="submission" date="2025-08" db="UniProtKB">
        <authorList>
            <consortium name="Ensembl"/>
        </authorList>
    </citation>
    <scope>IDENTIFICATION</scope>
</reference>
<organism evidence="14 15">
    <name type="scientific">Esox lucius</name>
    <name type="common">Northern pike</name>
    <dbReference type="NCBI Taxonomy" id="8010"/>
    <lineage>
        <taxon>Eukaryota</taxon>
        <taxon>Metazoa</taxon>
        <taxon>Chordata</taxon>
        <taxon>Craniata</taxon>
        <taxon>Vertebrata</taxon>
        <taxon>Euteleostomi</taxon>
        <taxon>Actinopterygii</taxon>
        <taxon>Neopterygii</taxon>
        <taxon>Teleostei</taxon>
        <taxon>Protacanthopterygii</taxon>
        <taxon>Esociformes</taxon>
        <taxon>Esocidae</taxon>
        <taxon>Esox</taxon>
    </lineage>
</organism>
<dbReference type="Bgee" id="ENSELUG00000020682">
    <property type="expression patterns" value="Expressed in brain and 9 other cell types or tissues"/>
</dbReference>
<feature type="transmembrane region" description="Helical" evidence="12">
    <location>
        <begin position="316"/>
        <end position="342"/>
    </location>
</feature>
<keyword evidence="8" id="KW-0675">Receptor</keyword>
<proteinExistence type="predicted"/>
<feature type="signal peptide" evidence="13">
    <location>
        <begin position="1"/>
        <end position="18"/>
    </location>
</feature>
<dbReference type="InParanoid" id="A0A3P8YYL5"/>
<dbReference type="GO" id="GO:0006955">
    <property type="term" value="P:immune response"/>
    <property type="evidence" value="ECO:0007669"/>
    <property type="project" value="TreeGrafter"/>
</dbReference>
<comment type="subcellular location">
    <subcellularLocation>
        <location evidence="1">Cell membrane</location>
        <topology evidence="1">Single-pass type I membrane protein</topology>
    </subcellularLocation>
</comment>
<dbReference type="Proteomes" id="UP000265140">
    <property type="component" value="Chromosome 10"/>
</dbReference>
<evidence type="ECO:0000256" key="2">
    <source>
        <dbReference type="ARBA" id="ARBA00022475"/>
    </source>
</evidence>
<dbReference type="Ensembl" id="ENSELUT00000032325.3">
    <property type="protein sequence ID" value="ENSELUP00000021605.2"/>
    <property type="gene ID" value="ENSELUG00000020682.3"/>
</dbReference>
<dbReference type="GO" id="GO:0042102">
    <property type="term" value="P:positive regulation of T cell proliferation"/>
    <property type="evidence" value="ECO:0007669"/>
    <property type="project" value="TreeGrafter"/>
</dbReference>